<organism evidence="1">
    <name type="scientific">marine sediment metagenome</name>
    <dbReference type="NCBI Taxonomy" id="412755"/>
    <lineage>
        <taxon>unclassified sequences</taxon>
        <taxon>metagenomes</taxon>
        <taxon>ecological metagenomes</taxon>
    </lineage>
</organism>
<evidence type="ECO:0000313" key="1">
    <source>
        <dbReference type="EMBL" id="KKN65503.1"/>
    </source>
</evidence>
<comment type="caution">
    <text evidence="1">The sequence shown here is derived from an EMBL/GenBank/DDBJ whole genome shotgun (WGS) entry which is preliminary data.</text>
</comment>
<proteinExistence type="predicted"/>
<name>A0A0F9VI44_9ZZZZ</name>
<dbReference type="AlphaFoldDB" id="A0A0F9VI44"/>
<dbReference type="EMBL" id="LAZR01000523">
    <property type="protein sequence ID" value="KKN65503.1"/>
    <property type="molecule type" value="Genomic_DNA"/>
</dbReference>
<protein>
    <submittedName>
        <fullName evidence="1">Uncharacterized protein</fullName>
    </submittedName>
</protein>
<gene>
    <name evidence="1" type="ORF">LCGC14_0481070</name>
</gene>
<sequence>MKTRDELGHDIVDMAIDFAVEDMGHDTEAEKSALIAHLKGSYDTSEEWNPPLEEMSIGSLLDEMQLSAATFMDGWVAALKASK</sequence>
<reference evidence="1" key="1">
    <citation type="journal article" date="2015" name="Nature">
        <title>Complex archaea that bridge the gap between prokaryotes and eukaryotes.</title>
        <authorList>
            <person name="Spang A."/>
            <person name="Saw J.H."/>
            <person name="Jorgensen S.L."/>
            <person name="Zaremba-Niedzwiedzka K."/>
            <person name="Martijn J."/>
            <person name="Lind A.E."/>
            <person name="van Eijk R."/>
            <person name="Schleper C."/>
            <person name="Guy L."/>
            <person name="Ettema T.J."/>
        </authorList>
    </citation>
    <scope>NUCLEOTIDE SEQUENCE</scope>
</reference>
<accession>A0A0F9VI44</accession>